<name>A0AAD6WC01_9ROSI</name>
<dbReference type="Proteomes" id="UP001164929">
    <property type="component" value="Chromosome 2"/>
</dbReference>
<dbReference type="AlphaFoldDB" id="A0AAD6WC01"/>
<evidence type="ECO:0000313" key="2">
    <source>
        <dbReference type="Proteomes" id="UP001164929"/>
    </source>
</evidence>
<protein>
    <submittedName>
        <fullName evidence="1">Uncharacterized protein</fullName>
    </submittedName>
</protein>
<dbReference type="EMBL" id="JAQIZT010000002">
    <property type="protein sequence ID" value="KAJ7007190.1"/>
    <property type="molecule type" value="Genomic_DNA"/>
</dbReference>
<evidence type="ECO:0000313" key="1">
    <source>
        <dbReference type="EMBL" id="KAJ7007190.1"/>
    </source>
</evidence>
<accession>A0AAD6WC01</accession>
<keyword evidence="2" id="KW-1185">Reference proteome</keyword>
<comment type="caution">
    <text evidence="1">The sequence shown here is derived from an EMBL/GenBank/DDBJ whole genome shotgun (WGS) entry which is preliminary data.</text>
</comment>
<gene>
    <name evidence="1" type="ORF">NC653_006288</name>
</gene>
<reference evidence="1" key="1">
    <citation type="journal article" date="2023" name="Mol. Ecol. Resour.">
        <title>Chromosome-level genome assembly of a triploid poplar Populus alba 'Berolinensis'.</title>
        <authorList>
            <person name="Chen S."/>
            <person name="Yu Y."/>
            <person name="Wang X."/>
            <person name="Wang S."/>
            <person name="Zhang T."/>
            <person name="Zhou Y."/>
            <person name="He R."/>
            <person name="Meng N."/>
            <person name="Wang Y."/>
            <person name="Liu W."/>
            <person name="Liu Z."/>
            <person name="Liu J."/>
            <person name="Guo Q."/>
            <person name="Huang H."/>
            <person name="Sederoff R.R."/>
            <person name="Wang G."/>
            <person name="Qu G."/>
            <person name="Chen S."/>
        </authorList>
    </citation>
    <scope>NUCLEOTIDE SEQUENCE</scope>
    <source>
        <strain evidence="1">SC-2020</strain>
    </source>
</reference>
<proteinExistence type="predicted"/>
<sequence length="27" mass="3197">MISLPLRRRALTTDCALLGKFLFFKER</sequence>
<organism evidence="1 2">
    <name type="scientific">Populus alba x Populus x berolinensis</name>
    <dbReference type="NCBI Taxonomy" id="444605"/>
    <lineage>
        <taxon>Eukaryota</taxon>
        <taxon>Viridiplantae</taxon>
        <taxon>Streptophyta</taxon>
        <taxon>Embryophyta</taxon>
        <taxon>Tracheophyta</taxon>
        <taxon>Spermatophyta</taxon>
        <taxon>Magnoliopsida</taxon>
        <taxon>eudicotyledons</taxon>
        <taxon>Gunneridae</taxon>
        <taxon>Pentapetalae</taxon>
        <taxon>rosids</taxon>
        <taxon>fabids</taxon>
        <taxon>Malpighiales</taxon>
        <taxon>Salicaceae</taxon>
        <taxon>Saliceae</taxon>
        <taxon>Populus</taxon>
    </lineage>
</organism>